<evidence type="ECO:0000313" key="2">
    <source>
        <dbReference type="Proteomes" id="UP000010321"/>
    </source>
</evidence>
<protein>
    <submittedName>
        <fullName evidence="1">Uncharacterized protein</fullName>
    </submittedName>
</protein>
<keyword evidence="2" id="KW-1185">Reference proteome</keyword>
<evidence type="ECO:0000313" key="1">
    <source>
        <dbReference type="EMBL" id="EGF49488.1"/>
    </source>
</evidence>
<dbReference type="Proteomes" id="UP000010321">
    <property type="component" value="Unassembled WGS sequence"/>
</dbReference>
<name>A0ABP2KP04_9BACE</name>
<organism evidence="1 2">
    <name type="scientific">Bacteroides clarus YIT 12056</name>
    <dbReference type="NCBI Taxonomy" id="762984"/>
    <lineage>
        <taxon>Bacteria</taxon>
        <taxon>Pseudomonadati</taxon>
        <taxon>Bacteroidota</taxon>
        <taxon>Bacteroidia</taxon>
        <taxon>Bacteroidales</taxon>
        <taxon>Bacteroidaceae</taxon>
        <taxon>Bacteroides</taxon>
    </lineage>
</organism>
<gene>
    <name evidence="1" type="ORF">HMPREF9445_02857</name>
</gene>
<dbReference type="EMBL" id="AFBM01000031">
    <property type="protein sequence ID" value="EGF49488.1"/>
    <property type="molecule type" value="Genomic_DNA"/>
</dbReference>
<accession>A0ABP2KP04</accession>
<sequence length="61" mass="6805">MVPAVSSVGTEDSNRWYQAYQPLVFPVSAVGTESSTPRANNLDTTLWQTKALFKKLSPCWE</sequence>
<comment type="caution">
    <text evidence="1">The sequence shown here is derived from an EMBL/GenBank/DDBJ whole genome shotgun (WGS) entry which is preliminary data.</text>
</comment>
<reference evidence="1 2" key="1">
    <citation type="submission" date="2011-02" db="EMBL/GenBank/DDBJ databases">
        <authorList>
            <person name="Weinstock G."/>
            <person name="Sodergren E."/>
            <person name="Clifton S."/>
            <person name="Fulton L."/>
            <person name="Fulton B."/>
            <person name="Courtney L."/>
            <person name="Fronick C."/>
            <person name="Harrison M."/>
            <person name="Strong C."/>
            <person name="Farmer C."/>
            <person name="Delahaunty K."/>
            <person name="Markovic C."/>
            <person name="Hall O."/>
            <person name="Minx P."/>
            <person name="Tomlinson C."/>
            <person name="Mitreva M."/>
            <person name="Hou S."/>
            <person name="Chen J."/>
            <person name="Wollam A."/>
            <person name="Pepin K.H."/>
            <person name="Johnson M."/>
            <person name="Bhonagiri V."/>
            <person name="Zhang X."/>
            <person name="Suruliraj S."/>
            <person name="Warren W."/>
            <person name="Chinwalla A."/>
            <person name="Mardis E.R."/>
            <person name="Wilson R.K."/>
        </authorList>
    </citation>
    <scope>NUCLEOTIDE SEQUENCE [LARGE SCALE GENOMIC DNA]</scope>
    <source>
        <strain evidence="1 2">YIT 12056</strain>
    </source>
</reference>
<proteinExistence type="predicted"/>